<evidence type="ECO:0000313" key="1">
    <source>
        <dbReference type="EMBL" id="TFD95525.1"/>
    </source>
</evidence>
<organism evidence="1 2">
    <name type="scientific">Dysgonomonas capnocytophagoides</name>
    <dbReference type="NCBI Taxonomy" id="45254"/>
    <lineage>
        <taxon>Bacteria</taxon>
        <taxon>Pseudomonadati</taxon>
        <taxon>Bacteroidota</taxon>
        <taxon>Bacteroidia</taxon>
        <taxon>Bacteroidales</taxon>
        <taxon>Dysgonomonadaceae</taxon>
        <taxon>Dysgonomonas</taxon>
    </lineage>
</organism>
<dbReference type="RefSeq" id="WP_134436576.1">
    <property type="nucleotide sequence ID" value="NZ_SOML01000007.1"/>
</dbReference>
<evidence type="ECO:0000313" key="2">
    <source>
        <dbReference type="Proteomes" id="UP000297861"/>
    </source>
</evidence>
<accession>A0A4Y8KYR6</accession>
<name>A0A4Y8KYR6_9BACT</name>
<dbReference type="Proteomes" id="UP000297861">
    <property type="component" value="Unassembled WGS sequence"/>
</dbReference>
<dbReference type="OrthoDB" id="1100697at2"/>
<comment type="caution">
    <text evidence="1">The sequence shown here is derived from an EMBL/GenBank/DDBJ whole genome shotgun (WGS) entry which is preliminary data.</text>
</comment>
<sequence length="187" mass="21518">MKASELVKGNTYLLTDRYFLKAQEQYIKVTFIECLSDGTLRFSVVRDGQEYTFSCGSVFVEKSIIEKQTVFVSWEIAHENVELSDYMEASGVEDILQWFEGDPDQLRIDGETVSFIDIPVSPNMEVVVYVDGSYTIDEKEIVNRLTQFYENKCPSIENTSENMKNMQNGICYRGGKGYSYSLYQFPN</sequence>
<gene>
    <name evidence="1" type="ORF">E2605_11810</name>
</gene>
<dbReference type="AlphaFoldDB" id="A0A4Y8KYR6"/>
<reference evidence="1 2" key="1">
    <citation type="submission" date="2019-03" db="EMBL/GenBank/DDBJ databases">
        <title>San Antonio Military Medical Center submission to MRSN (WRAIR), pending publication.</title>
        <authorList>
            <person name="Blyth D.M."/>
            <person name="Mccarthy S.L."/>
            <person name="Schall S.E."/>
            <person name="Stam J.A."/>
            <person name="Ong A.C."/>
            <person name="Mcgann P.T."/>
        </authorList>
    </citation>
    <scope>NUCLEOTIDE SEQUENCE [LARGE SCALE GENOMIC DNA]</scope>
    <source>
        <strain evidence="1 2">MRSN571793</strain>
    </source>
</reference>
<dbReference type="EMBL" id="SOML01000007">
    <property type="protein sequence ID" value="TFD95525.1"/>
    <property type="molecule type" value="Genomic_DNA"/>
</dbReference>
<protein>
    <submittedName>
        <fullName evidence="1">Uncharacterized protein</fullName>
    </submittedName>
</protein>
<keyword evidence="2" id="KW-1185">Reference proteome</keyword>
<proteinExistence type="predicted"/>